<evidence type="ECO:0000313" key="12">
    <source>
        <dbReference type="Proteomes" id="UP000678499"/>
    </source>
</evidence>
<evidence type="ECO:0000256" key="5">
    <source>
        <dbReference type="ARBA" id="ARBA00022525"/>
    </source>
</evidence>
<evidence type="ECO:0000313" key="11">
    <source>
        <dbReference type="EMBL" id="CAD7274198.1"/>
    </source>
</evidence>
<evidence type="ECO:0000256" key="10">
    <source>
        <dbReference type="SAM" id="SignalP"/>
    </source>
</evidence>
<evidence type="ECO:0000256" key="2">
    <source>
        <dbReference type="ARBA" id="ARBA00006348"/>
    </source>
</evidence>
<evidence type="ECO:0000256" key="9">
    <source>
        <dbReference type="SAM" id="MobiDB-lite"/>
    </source>
</evidence>
<keyword evidence="5" id="KW-0964">Secreted</keyword>
<keyword evidence="7" id="KW-1015">Disulfide bond</keyword>
<comment type="similarity">
    <text evidence="2">Belongs to the 7B2 family.</text>
</comment>
<evidence type="ECO:0000256" key="1">
    <source>
        <dbReference type="ARBA" id="ARBA00004613"/>
    </source>
</evidence>
<keyword evidence="8" id="KW-0143">Chaperone</keyword>
<feature type="chain" id="PRO_5036210054" description="Neuroendocrine protein 7B2" evidence="10">
    <location>
        <begin position="19"/>
        <end position="217"/>
    </location>
</feature>
<proteinExistence type="inferred from homology"/>
<dbReference type="GO" id="GO:0007218">
    <property type="term" value="P:neuropeptide signaling pathway"/>
    <property type="evidence" value="ECO:0007669"/>
    <property type="project" value="InterPro"/>
</dbReference>
<name>A0A7R9BFB7_9CRUS</name>
<dbReference type="GO" id="GO:0005576">
    <property type="term" value="C:extracellular region"/>
    <property type="evidence" value="ECO:0007669"/>
    <property type="project" value="UniProtKB-SubCell"/>
</dbReference>
<protein>
    <recommendedName>
        <fullName evidence="3">Neuroendocrine protein 7B2</fullName>
    </recommendedName>
</protein>
<dbReference type="OrthoDB" id="10255630at2759"/>
<reference evidence="11" key="1">
    <citation type="submission" date="2020-11" db="EMBL/GenBank/DDBJ databases">
        <authorList>
            <person name="Tran Van P."/>
        </authorList>
    </citation>
    <scope>NUCLEOTIDE SEQUENCE</scope>
</reference>
<dbReference type="Proteomes" id="UP000678499">
    <property type="component" value="Unassembled WGS sequence"/>
</dbReference>
<dbReference type="EMBL" id="CAJPEX010000220">
    <property type="protein sequence ID" value="CAG0914350.1"/>
    <property type="molecule type" value="Genomic_DNA"/>
</dbReference>
<keyword evidence="12" id="KW-1185">Reference proteome</keyword>
<dbReference type="GO" id="GO:0030234">
    <property type="term" value="F:enzyme regulator activity"/>
    <property type="evidence" value="ECO:0007669"/>
    <property type="project" value="TreeGrafter"/>
</dbReference>
<evidence type="ECO:0000256" key="3">
    <source>
        <dbReference type="ARBA" id="ARBA00019589"/>
    </source>
</evidence>
<dbReference type="AlphaFoldDB" id="A0A7R9BFB7"/>
<feature type="region of interest" description="Disordered" evidence="9">
    <location>
        <begin position="136"/>
        <end position="155"/>
    </location>
</feature>
<evidence type="ECO:0000256" key="4">
    <source>
        <dbReference type="ARBA" id="ARBA00022448"/>
    </source>
</evidence>
<organism evidence="11">
    <name type="scientific">Notodromas monacha</name>
    <dbReference type="NCBI Taxonomy" id="399045"/>
    <lineage>
        <taxon>Eukaryota</taxon>
        <taxon>Metazoa</taxon>
        <taxon>Ecdysozoa</taxon>
        <taxon>Arthropoda</taxon>
        <taxon>Crustacea</taxon>
        <taxon>Oligostraca</taxon>
        <taxon>Ostracoda</taxon>
        <taxon>Podocopa</taxon>
        <taxon>Podocopida</taxon>
        <taxon>Cypridocopina</taxon>
        <taxon>Cypridoidea</taxon>
        <taxon>Cyprididae</taxon>
        <taxon>Notodromas</taxon>
    </lineage>
</organism>
<dbReference type="InterPro" id="IPR007945">
    <property type="entry name" value="Secretogranin_V"/>
</dbReference>
<dbReference type="Pfam" id="PF05281">
    <property type="entry name" value="Secretogranin_V"/>
    <property type="match status" value="1"/>
</dbReference>
<dbReference type="PANTHER" id="PTHR12738:SF0">
    <property type="entry name" value="NEUROENDOCRINE PROTEIN 7B2"/>
    <property type="match status" value="1"/>
</dbReference>
<dbReference type="GO" id="GO:0030141">
    <property type="term" value="C:secretory granule"/>
    <property type="evidence" value="ECO:0007669"/>
    <property type="project" value="InterPro"/>
</dbReference>
<dbReference type="GO" id="GO:0046883">
    <property type="term" value="P:regulation of hormone secretion"/>
    <property type="evidence" value="ECO:0007669"/>
    <property type="project" value="TreeGrafter"/>
</dbReference>
<dbReference type="EMBL" id="OA882257">
    <property type="protein sequence ID" value="CAD7274198.1"/>
    <property type="molecule type" value="Genomic_DNA"/>
</dbReference>
<keyword evidence="6 10" id="KW-0732">Signal</keyword>
<evidence type="ECO:0000256" key="8">
    <source>
        <dbReference type="ARBA" id="ARBA00023186"/>
    </source>
</evidence>
<gene>
    <name evidence="11" type="ORF">NMOB1V02_LOCUS2049</name>
</gene>
<evidence type="ECO:0000256" key="6">
    <source>
        <dbReference type="ARBA" id="ARBA00022729"/>
    </source>
</evidence>
<comment type="subcellular location">
    <subcellularLocation>
        <location evidence="1">Secreted</location>
    </subcellularLocation>
</comment>
<keyword evidence="4" id="KW-0813">Transport</keyword>
<evidence type="ECO:0000256" key="7">
    <source>
        <dbReference type="ARBA" id="ARBA00023157"/>
    </source>
</evidence>
<feature type="signal peptide" evidence="10">
    <location>
        <begin position="1"/>
        <end position="18"/>
    </location>
</feature>
<accession>A0A7R9BFB7</accession>
<feature type="non-terminal residue" evidence="11">
    <location>
        <position position="217"/>
    </location>
</feature>
<dbReference type="PANTHER" id="PTHR12738">
    <property type="entry name" value="NEUROENDOCRINE PROTEIN 7B2"/>
    <property type="match status" value="1"/>
</dbReference>
<sequence length="217" mass="24296">MSLYALLAVATLCNAVTAYQVMSEPYSMRETFLKVLGDSKFLNPLSRYDYFGDDAANVGFQAPVERQYSAEVNGLYPWTEDSDDKYFDRVVKGNEEQQLLDDYAIDDPLTNPMTRDQEYLQHSSLWGHHYIQGGAGEGDQILKPDGSQKNTQDSKTDAVLPAYCDPPNPCPLGFTAEDGCLEDFENTAAFSREYQEAQDCLCDAEHMFGCGDARKDN</sequence>